<dbReference type="Proteomes" id="UP000029665">
    <property type="component" value="Unassembled WGS sequence"/>
</dbReference>
<evidence type="ECO:0000313" key="3">
    <source>
        <dbReference type="Proteomes" id="UP000029665"/>
    </source>
</evidence>
<sequence length="860" mass="96482">MHAEELAVRVIHHPYLNGRPCDKDGNFLPRGLPPSPAPLETLGSESKPEGYLPFDSRIQFEIADFLYRRVQMSGSKIDELMQLWACTLPEDQDPPFTSHQHLYATIDAVSCGEVPWQTFSVSYNGAIPDGAMPSWMIREYDVWFRDPRLVLRNQYSNPDFAADIHWAPRQLLLANGKRQYRDFMSGDWAWKEADTIAQDPRMHGATLATAIFGSDKTTVSVATGQNEYYPLYMTNGGVTNSVRRAHRNAITLIGFLAIPKTERHYQNDAAFRKFRRELFHTSLRAILDPLRCSMTSYEVLRCADGHYRRMVFSLGPYIADYPEQVLLACTVQGWCPRCTAKPGELDTGQASRRSHKHTKAALDALDLRSLWDDYGIVGDLTPFTSFFPRADIHELLSPDLLHQVIKGTFKDHLVSWVEDYLVQEHGKAGAAVIMADIDRRIAAVPSFPGLRRFPEGRGFKQWTGDDSKALMKVYLPAISGHIPPQMVRALSAFLEFCYLVQRDTLDDDTLDQIDSALERYHQERVIFEETGVRANSISLPRQHALKHYRRLIQLFASPNGLCSSMMEAKHITAVKKPYRRSSHNKPLGQIILINQRLDKLAALRVDLDTRHMLEGPCPRLPPYMQPDAARAGAADSIPAALDESSSDEDNNDDAELDRQHHEPQAADTAGGEPRGDDGAAEPEEGAVGDLEGPALMAECVLSKTPLRGYPKHVRQLAQAIHVPALPDMIRRFLYNQLTPNPGPGVPTAAEVPLESCPLFDANISVFPSAIATYYAPSDPSGPRGMHRERIRSVGSWRGEGPRRDCVSWSKARTFPDFAVFWLLVNQFWTLSISIAWCAVPISSEWLGTNTSPTVYDTLIL</sequence>
<feature type="compositionally biased region" description="Acidic residues" evidence="1">
    <location>
        <begin position="644"/>
        <end position="655"/>
    </location>
</feature>
<dbReference type="EMBL" id="CCBP010000437">
    <property type="protein sequence ID" value="CDO77042.1"/>
    <property type="molecule type" value="Genomic_DNA"/>
</dbReference>
<proteinExistence type="predicted"/>
<protein>
    <recommendedName>
        <fullName evidence="4">CxC2-like cysteine cluster KDZ transposase-associated domain-containing protein</fullName>
    </recommendedName>
</protein>
<dbReference type="Pfam" id="PF18759">
    <property type="entry name" value="Plavaka"/>
    <property type="match status" value="1"/>
</dbReference>
<keyword evidence="3" id="KW-1185">Reference proteome</keyword>
<reference evidence="2" key="1">
    <citation type="submission" date="2014-01" db="EMBL/GenBank/DDBJ databases">
        <title>The genome of the white-rot fungus Pycnoporus cinnabarinus: a basidiomycete model with a versatile arsenal for lignocellulosic biomass breakdown.</title>
        <authorList>
            <person name="Levasseur A."/>
            <person name="Lomascolo A."/>
            <person name="Ruiz-Duenas F.J."/>
            <person name="Uzan E."/>
            <person name="Piumi F."/>
            <person name="Kues U."/>
            <person name="Ram A.F.J."/>
            <person name="Murat C."/>
            <person name="Haon M."/>
            <person name="Benoit I."/>
            <person name="Arfi Y."/>
            <person name="Chevret D."/>
            <person name="Drula E."/>
            <person name="Kwon M.J."/>
            <person name="Gouret P."/>
            <person name="Lesage-Meessen L."/>
            <person name="Lombard V."/>
            <person name="Mariette J."/>
            <person name="Noirot C."/>
            <person name="Park J."/>
            <person name="Patyshakuliyeva A."/>
            <person name="Wieneger R.A.B."/>
            <person name="Wosten H.A.B."/>
            <person name="Martin F."/>
            <person name="Coutinho P.M."/>
            <person name="de Vries R."/>
            <person name="Martinez A.T."/>
            <person name="Klopp C."/>
            <person name="Pontarotti P."/>
            <person name="Henrissat B."/>
            <person name="Record E."/>
        </authorList>
    </citation>
    <scope>NUCLEOTIDE SEQUENCE [LARGE SCALE GENOMIC DNA]</scope>
    <source>
        <strain evidence="2">BRFM137</strain>
    </source>
</reference>
<evidence type="ECO:0000256" key="1">
    <source>
        <dbReference type="SAM" id="MobiDB-lite"/>
    </source>
</evidence>
<gene>
    <name evidence="2" type="ORF">BN946_scf184403.g17</name>
</gene>
<accession>A0A060SR58</accession>
<evidence type="ECO:0008006" key="4">
    <source>
        <dbReference type="Google" id="ProtNLM"/>
    </source>
</evidence>
<evidence type="ECO:0000313" key="2">
    <source>
        <dbReference type="EMBL" id="CDO77042.1"/>
    </source>
</evidence>
<comment type="caution">
    <text evidence="2">The sequence shown here is derived from an EMBL/GenBank/DDBJ whole genome shotgun (WGS) entry which is preliminary data.</text>
</comment>
<organism evidence="2 3">
    <name type="scientific">Pycnoporus cinnabarinus</name>
    <name type="common">Cinnabar-red polypore</name>
    <name type="synonym">Trametes cinnabarina</name>
    <dbReference type="NCBI Taxonomy" id="5643"/>
    <lineage>
        <taxon>Eukaryota</taxon>
        <taxon>Fungi</taxon>
        <taxon>Dikarya</taxon>
        <taxon>Basidiomycota</taxon>
        <taxon>Agaricomycotina</taxon>
        <taxon>Agaricomycetes</taxon>
        <taxon>Polyporales</taxon>
        <taxon>Polyporaceae</taxon>
        <taxon>Trametes</taxon>
    </lineage>
</organism>
<dbReference type="OrthoDB" id="3199698at2759"/>
<dbReference type="InterPro" id="IPR041078">
    <property type="entry name" value="Plavaka"/>
</dbReference>
<dbReference type="OMA" id="CHEHTHT"/>
<name>A0A060SR58_PYCCI</name>
<feature type="region of interest" description="Disordered" evidence="1">
    <location>
        <begin position="614"/>
        <end position="691"/>
    </location>
</feature>
<dbReference type="AlphaFoldDB" id="A0A060SR58"/>
<dbReference type="HOGENOM" id="CLU_006344_1_0_1"/>